<proteinExistence type="predicted"/>
<dbReference type="AlphaFoldDB" id="A0A1Z5ILV8"/>
<comment type="caution">
    <text evidence="2">The sequence shown here is derived from an EMBL/GenBank/DDBJ whole genome shotgun (WGS) entry which is preliminary data.</text>
</comment>
<organism evidence="2 3">
    <name type="scientific">Secundilactobacillus pentosiphilus</name>
    <dbReference type="NCBI Taxonomy" id="1714682"/>
    <lineage>
        <taxon>Bacteria</taxon>
        <taxon>Bacillati</taxon>
        <taxon>Bacillota</taxon>
        <taxon>Bacilli</taxon>
        <taxon>Lactobacillales</taxon>
        <taxon>Lactobacillaceae</taxon>
        <taxon>Secundilactobacillus</taxon>
    </lineage>
</organism>
<keyword evidence="1" id="KW-1133">Transmembrane helix</keyword>
<dbReference type="Proteomes" id="UP000198430">
    <property type="component" value="Unassembled WGS sequence"/>
</dbReference>
<reference evidence="2 3" key="1">
    <citation type="submission" date="2015-11" db="EMBL/GenBank/DDBJ databases">
        <title>Draft genome sequences of new species of the genus Lactobacillus isolated from orchardgrass silage.</title>
        <authorList>
            <person name="Tohno M."/>
            <person name="Tanizawa Y."/>
            <person name="Arita M."/>
        </authorList>
    </citation>
    <scope>NUCLEOTIDE SEQUENCE [LARGE SCALE GENOMIC DNA]</scope>
    <source>
        <strain evidence="2 3">IWT140</strain>
    </source>
</reference>
<protein>
    <submittedName>
        <fullName evidence="2">Uncharacterized protein</fullName>
    </submittedName>
</protein>
<evidence type="ECO:0000313" key="3">
    <source>
        <dbReference type="Proteomes" id="UP000198430"/>
    </source>
</evidence>
<accession>A0A1Z5ILV8</accession>
<keyword evidence="1" id="KW-0472">Membrane</keyword>
<keyword evidence="1" id="KW-0812">Transmembrane</keyword>
<evidence type="ECO:0000313" key="2">
    <source>
        <dbReference type="EMBL" id="GAX02562.1"/>
    </source>
</evidence>
<evidence type="ECO:0000256" key="1">
    <source>
        <dbReference type="SAM" id="Phobius"/>
    </source>
</evidence>
<name>A0A1Z5ILV8_9LACO</name>
<dbReference type="EMBL" id="BCMH01000001">
    <property type="protein sequence ID" value="GAX02562.1"/>
    <property type="molecule type" value="Genomic_DNA"/>
</dbReference>
<gene>
    <name evidence="2" type="ORF">IWT140_00159</name>
</gene>
<dbReference type="RefSeq" id="WP_089087551.1">
    <property type="nucleotide sequence ID" value="NZ_BCMH01000001.1"/>
</dbReference>
<keyword evidence="3" id="KW-1185">Reference proteome</keyword>
<feature type="transmembrane region" description="Helical" evidence="1">
    <location>
        <begin position="21"/>
        <end position="39"/>
    </location>
</feature>
<sequence length="82" mass="9774">MKTAKVWVAPYDKWNRINERFNSVAFIFVIVTIFFHPLWLSLITGIAWGISSAIFFVLLWLNERKKHRLVKADAQRKQHMND</sequence>
<feature type="transmembrane region" description="Helical" evidence="1">
    <location>
        <begin position="45"/>
        <end position="61"/>
    </location>
</feature>